<dbReference type="InterPro" id="IPR003785">
    <property type="entry name" value="Creatininase/forma_Hydrolase"/>
</dbReference>
<dbReference type="EMBL" id="JBHUME010000007">
    <property type="protein sequence ID" value="MFD2612482.1"/>
    <property type="molecule type" value="Genomic_DNA"/>
</dbReference>
<dbReference type="PANTHER" id="PTHR35005:SF1">
    <property type="entry name" value="2-AMINO-5-FORMYLAMINO-6-RIBOSYLAMINOPYRIMIDIN-4(3H)-ONE 5'-MONOPHOSPHATE DEFORMYLASE"/>
    <property type="match status" value="1"/>
</dbReference>
<evidence type="ECO:0000313" key="7">
    <source>
        <dbReference type="Proteomes" id="UP001597541"/>
    </source>
</evidence>
<evidence type="ECO:0000256" key="4">
    <source>
        <dbReference type="ARBA" id="ARBA00022833"/>
    </source>
</evidence>
<keyword evidence="7" id="KW-1185">Reference proteome</keyword>
<comment type="caution">
    <text evidence="6">The sequence shown here is derived from an EMBL/GenBank/DDBJ whole genome shotgun (WGS) entry which is preliminary data.</text>
</comment>
<comment type="similarity">
    <text evidence="5">Belongs to the creatininase superfamily.</text>
</comment>
<keyword evidence="3" id="KW-0378">Hydrolase</keyword>
<keyword evidence="4" id="KW-0862">Zinc</keyword>
<protein>
    <submittedName>
        <fullName evidence="6">Creatininase family protein</fullName>
    </submittedName>
</protein>
<evidence type="ECO:0000256" key="3">
    <source>
        <dbReference type="ARBA" id="ARBA00022801"/>
    </source>
</evidence>
<dbReference type="SUPFAM" id="SSF102215">
    <property type="entry name" value="Creatininase"/>
    <property type="match status" value="1"/>
</dbReference>
<organism evidence="6 7">
    <name type="scientific">Paenibacillus gansuensis</name>
    <dbReference type="NCBI Taxonomy" id="306542"/>
    <lineage>
        <taxon>Bacteria</taxon>
        <taxon>Bacillati</taxon>
        <taxon>Bacillota</taxon>
        <taxon>Bacilli</taxon>
        <taxon>Bacillales</taxon>
        <taxon>Paenibacillaceae</taxon>
        <taxon>Paenibacillus</taxon>
    </lineage>
</organism>
<accession>A0ABW5PB16</accession>
<dbReference type="Pfam" id="PF02633">
    <property type="entry name" value="Creatininase"/>
    <property type="match status" value="1"/>
</dbReference>
<evidence type="ECO:0000256" key="5">
    <source>
        <dbReference type="ARBA" id="ARBA00024029"/>
    </source>
</evidence>
<reference evidence="7" key="1">
    <citation type="journal article" date="2019" name="Int. J. Syst. Evol. Microbiol.">
        <title>The Global Catalogue of Microorganisms (GCM) 10K type strain sequencing project: providing services to taxonomists for standard genome sequencing and annotation.</title>
        <authorList>
            <consortium name="The Broad Institute Genomics Platform"/>
            <consortium name="The Broad Institute Genome Sequencing Center for Infectious Disease"/>
            <person name="Wu L."/>
            <person name="Ma J."/>
        </authorList>
    </citation>
    <scope>NUCLEOTIDE SEQUENCE [LARGE SCALE GENOMIC DNA]</scope>
    <source>
        <strain evidence="7">KCTC 3950</strain>
    </source>
</reference>
<gene>
    <name evidence="6" type="ORF">ACFSUF_08615</name>
</gene>
<evidence type="ECO:0000313" key="6">
    <source>
        <dbReference type="EMBL" id="MFD2612482.1"/>
    </source>
</evidence>
<evidence type="ECO:0000256" key="2">
    <source>
        <dbReference type="ARBA" id="ARBA00022723"/>
    </source>
</evidence>
<evidence type="ECO:0000256" key="1">
    <source>
        <dbReference type="ARBA" id="ARBA00001947"/>
    </source>
</evidence>
<dbReference type="PANTHER" id="PTHR35005">
    <property type="entry name" value="3-DEHYDRO-SCYLLO-INOSOSE HYDROLASE"/>
    <property type="match status" value="1"/>
</dbReference>
<name>A0ABW5PB16_9BACL</name>
<dbReference type="Proteomes" id="UP001597541">
    <property type="component" value="Unassembled WGS sequence"/>
</dbReference>
<dbReference type="Gene3D" id="3.40.50.10310">
    <property type="entry name" value="Creatininase"/>
    <property type="match status" value="1"/>
</dbReference>
<dbReference type="InterPro" id="IPR024087">
    <property type="entry name" value="Creatininase-like_sf"/>
</dbReference>
<dbReference type="RefSeq" id="WP_377602089.1">
    <property type="nucleotide sequence ID" value="NZ_JBHUME010000007.1"/>
</dbReference>
<proteinExistence type="inferred from homology"/>
<comment type="cofactor">
    <cofactor evidence="1">
        <name>Zn(2+)</name>
        <dbReference type="ChEBI" id="CHEBI:29105"/>
    </cofactor>
</comment>
<sequence length="304" mass="34567">MEQELTREQIQWERMLPAEFRQAQAKLPVLFLPLGTVEWHGEHNALGLDSLKAHELLVRTARKAGGGVVHPPLYGGMGGLDKPATVIIEGEYDWDNVMLRPWIEKLCEEAVRNGFKAIIIVTGHYGHNQQIVVREAAVRMTERLQVPVLGVPEYWLALDAGYWGDHAGIGETSLLWHLHPDLVAMDRIKEDPDYGVTDEIEKGSSPELGERYAELITDRLAALAGQMLQWDEATREAYADSERTILRMQLKGWRQVGPWEFWRHMAYTGMAEYGKLLLENKFSEIARRAKLHREQPVAEGTESP</sequence>
<keyword evidence="2" id="KW-0479">Metal-binding</keyword>